<dbReference type="Proteomes" id="UP000733744">
    <property type="component" value="Unassembled WGS sequence"/>
</dbReference>
<sequence>MKKHRLLISLAIALLIEGCAYITGAPDAGERERLAAKMVKLSSVVDRYFAELPEEPVDSGDVLLENAIRHDRSLLGPEFEPYLLKARYQKAYAVLLLCSKDGSRAIMEDAGCSARLDRQVNDDAPCAFTLAVKGSCQVVGADPQ</sequence>
<dbReference type="RefSeq" id="WP_127028677.1">
    <property type="nucleotide sequence ID" value="NZ_RYFG02000121.1"/>
</dbReference>
<accession>A0ABY3C4B2</accession>
<evidence type="ECO:0000313" key="2">
    <source>
        <dbReference type="Proteomes" id="UP000733744"/>
    </source>
</evidence>
<proteinExistence type="predicted"/>
<name>A0ABY3C4B2_9GAMM</name>
<comment type="caution">
    <text evidence="1">The sequence shown here is derived from an EMBL/GenBank/DDBJ whole genome shotgun (WGS) entry which is preliminary data.</text>
</comment>
<gene>
    <name evidence="1" type="ORF">EKO24_021025</name>
</gene>
<keyword evidence="2" id="KW-1185">Reference proteome</keyword>
<evidence type="ECO:0000313" key="1">
    <source>
        <dbReference type="EMBL" id="TRW89548.1"/>
    </source>
</evidence>
<organism evidence="1 2">
    <name type="scientific">Candidatus Methylobacter oryzae</name>
    <dbReference type="NCBI Taxonomy" id="2497749"/>
    <lineage>
        <taxon>Bacteria</taxon>
        <taxon>Pseudomonadati</taxon>
        <taxon>Pseudomonadota</taxon>
        <taxon>Gammaproteobacteria</taxon>
        <taxon>Methylococcales</taxon>
        <taxon>Methylococcaceae</taxon>
        <taxon>Methylobacter</taxon>
    </lineage>
</organism>
<reference evidence="1 2" key="1">
    <citation type="journal article" date="2019" name="Antonie Van Leeuwenhoek">
        <title>Description of 'Ca. Methylobacter oryzae' KRF1, a novel species from the environmentally important Methylobacter clade 2.</title>
        <authorList>
            <person name="Khatri K."/>
            <person name="Mohite J.A."/>
            <person name="Pandit P.S."/>
            <person name="Bahulikar R."/>
            <person name="Rahalkar M.C."/>
        </authorList>
    </citation>
    <scope>NUCLEOTIDE SEQUENCE [LARGE SCALE GENOMIC DNA]</scope>
    <source>
        <strain evidence="1 2">KRF1</strain>
    </source>
</reference>
<dbReference type="EMBL" id="RYFG02000121">
    <property type="protein sequence ID" value="TRW89548.1"/>
    <property type="molecule type" value="Genomic_DNA"/>
</dbReference>
<protein>
    <submittedName>
        <fullName evidence="1">Uncharacterized protein</fullName>
    </submittedName>
</protein>